<accession>A0AAW4MY53</accession>
<name>A0AAW4MY53_9BACT</name>
<evidence type="ECO:0000313" key="1">
    <source>
        <dbReference type="EMBL" id="MBV3386145.1"/>
    </source>
</evidence>
<dbReference type="AlphaFoldDB" id="A0AAW4MY53"/>
<gene>
    <name evidence="1" type="ORF">KSW82_00050</name>
</gene>
<protein>
    <submittedName>
        <fullName evidence="1">Uncharacterized protein</fullName>
    </submittedName>
</protein>
<reference evidence="1" key="1">
    <citation type="submission" date="2021-06" db="EMBL/GenBank/DDBJ databases">
        <title>Collection of gut derived symbiotic bacterial strains cultured from healthy donors.</title>
        <authorList>
            <person name="Lin H."/>
            <person name="Littmann E."/>
            <person name="Pamer E.G."/>
        </authorList>
    </citation>
    <scope>NUCLEOTIDE SEQUENCE</scope>
    <source>
        <strain evidence="1">MSK.21.74</strain>
    </source>
</reference>
<dbReference type="EMBL" id="JAHOEI010000001">
    <property type="protein sequence ID" value="MBV3386145.1"/>
    <property type="molecule type" value="Genomic_DNA"/>
</dbReference>
<organism evidence="1 2">
    <name type="scientific">Segatella copri</name>
    <dbReference type="NCBI Taxonomy" id="165179"/>
    <lineage>
        <taxon>Bacteria</taxon>
        <taxon>Pseudomonadati</taxon>
        <taxon>Bacteroidota</taxon>
        <taxon>Bacteroidia</taxon>
        <taxon>Bacteroidales</taxon>
        <taxon>Prevotellaceae</taxon>
        <taxon>Segatella</taxon>
    </lineage>
</organism>
<dbReference type="RefSeq" id="WP_217759693.1">
    <property type="nucleotide sequence ID" value="NZ_JAHOEI010000001.1"/>
</dbReference>
<proteinExistence type="predicted"/>
<evidence type="ECO:0000313" key="2">
    <source>
        <dbReference type="Proteomes" id="UP001196765"/>
    </source>
</evidence>
<comment type="caution">
    <text evidence="1">The sequence shown here is derived from an EMBL/GenBank/DDBJ whole genome shotgun (WGS) entry which is preliminary data.</text>
</comment>
<dbReference type="Proteomes" id="UP001196765">
    <property type="component" value="Unassembled WGS sequence"/>
</dbReference>
<sequence length="61" mass="6894">MPISSEEIPISYTEMPISSEEIPISYTEMPISSEEININVAEMIEKGTEKAETHADFRSFL</sequence>